<dbReference type="Proteomes" id="UP000249016">
    <property type="component" value="Unassembled WGS sequence"/>
</dbReference>
<sequence>MKTTTQKAIRSVYGLCLVMLVYACTNKTADPLSPFTTEALTKQLKELKLPTLRLTAPNPVVTTSAAISPSSQATSLYTAIAQNPSAPVVSQAITDMNTALAATSNTAADINSSFTPQVLNNLAAGGQLPSALQTKVDALVAQASLQGYLPTATYPTINGQTVSPTTTSVVGPTPITSFVKAVVIAPINYSGDPCFKAANDLFDQTIQGLDASLTSQIDQINSVYATEKSSAESDRPSCVSSQVSQYTTLILSAGQGLTTNLNNLNAAQATIGAPGTATLKALIYVLYSYQIQLYYKVQTAEINTCSIKTDIRLAEAKLARDTDLNAANTGFNTTVITGQGLVLQLYDSCHNQGSAQ</sequence>
<evidence type="ECO:0000313" key="2">
    <source>
        <dbReference type="EMBL" id="RAI74729.1"/>
    </source>
</evidence>
<comment type="caution">
    <text evidence="2">The sequence shown here is derived from an EMBL/GenBank/DDBJ whole genome shotgun (WGS) entry which is preliminary data.</text>
</comment>
<name>A0A327NK13_9BACT</name>
<reference evidence="2 3" key="1">
    <citation type="submission" date="2018-06" db="EMBL/GenBank/DDBJ databases">
        <title>Spirosoma sp. HMF3257 Genome sequencing and assembly.</title>
        <authorList>
            <person name="Kang H."/>
            <person name="Cha I."/>
            <person name="Kim H."/>
            <person name="Kang J."/>
            <person name="Joh K."/>
        </authorList>
    </citation>
    <scope>NUCLEOTIDE SEQUENCE [LARGE SCALE GENOMIC DNA]</scope>
    <source>
        <strain evidence="2 3">HMF3257</strain>
    </source>
</reference>
<protein>
    <recommendedName>
        <fullName evidence="4">TolC family protein</fullName>
    </recommendedName>
</protein>
<evidence type="ECO:0000313" key="3">
    <source>
        <dbReference type="Proteomes" id="UP000249016"/>
    </source>
</evidence>
<dbReference type="RefSeq" id="WP_111342290.1">
    <property type="nucleotide sequence ID" value="NZ_QLII01000001.1"/>
</dbReference>
<feature type="signal peptide" evidence="1">
    <location>
        <begin position="1"/>
        <end position="23"/>
    </location>
</feature>
<dbReference type="EMBL" id="QLII01000001">
    <property type="protein sequence ID" value="RAI74729.1"/>
    <property type="molecule type" value="Genomic_DNA"/>
</dbReference>
<gene>
    <name evidence="2" type="ORF">HMF3257_11490</name>
</gene>
<organism evidence="2 3">
    <name type="scientific">Spirosoma telluris</name>
    <dbReference type="NCBI Taxonomy" id="2183553"/>
    <lineage>
        <taxon>Bacteria</taxon>
        <taxon>Pseudomonadati</taxon>
        <taxon>Bacteroidota</taxon>
        <taxon>Cytophagia</taxon>
        <taxon>Cytophagales</taxon>
        <taxon>Cytophagaceae</taxon>
        <taxon>Spirosoma</taxon>
    </lineage>
</organism>
<evidence type="ECO:0008006" key="4">
    <source>
        <dbReference type="Google" id="ProtNLM"/>
    </source>
</evidence>
<keyword evidence="1" id="KW-0732">Signal</keyword>
<evidence type="ECO:0000256" key="1">
    <source>
        <dbReference type="SAM" id="SignalP"/>
    </source>
</evidence>
<dbReference type="AlphaFoldDB" id="A0A327NK13"/>
<dbReference type="OrthoDB" id="934295at2"/>
<keyword evidence="3" id="KW-1185">Reference proteome</keyword>
<feature type="chain" id="PRO_5016278471" description="TolC family protein" evidence="1">
    <location>
        <begin position="24"/>
        <end position="356"/>
    </location>
</feature>
<proteinExistence type="predicted"/>
<dbReference type="PROSITE" id="PS51257">
    <property type="entry name" value="PROKAR_LIPOPROTEIN"/>
    <property type="match status" value="1"/>
</dbReference>
<accession>A0A327NK13</accession>